<accession>A0A4R2GPL3</accession>
<dbReference type="OrthoDB" id="1525139at2"/>
<evidence type="ECO:0000313" key="2">
    <source>
        <dbReference type="EMBL" id="TCO11090.1"/>
    </source>
</evidence>
<evidence type="ECO:0000313" key="3">
    <source>
        <dbReference type="Proteomes" id="UP000295221"/>
    </source>
</evidence>
<dbReference type="RefSeq" id="WP_132432121.1">
    <property type="nucleotide sequence ID" value="NZ_SLWK01000001.1"/>
</dbReference>
<sequence>MRVAGIVLLIIGIVGILVFGIQAIQDTETFSFLGIDIGVSSANWTPVIISAIFFVVGIVLMNSNKRTMAN</sequence>
<proteinExistence type="predicted"/>
<gene>
    <name evidence="2" type="ORF">EV194_101724</name>
</gene>
<keyword evidence="3" id="KW-1185">Reference proteome</keyword>
<dbReference type="AlphaFoldDB" id="A0A4R2GPL3"/>
<dbReference type="Proteomes" id="UP000295221">
    <property type="component" value="Unassembled WGS sequence"/>
</dbReference>
<feature type="transmembrane region" description="Helical" evidence="1">
    <location>
        <begin position="7"/>
        <end position="24"/>
    </location>
</feature>
<feature type="transmembrane region" description="Helical" evidence="1">
    <location>
        <begin position="44"/>
        <end position="61"/>
    </location>
</feature>
<keyword evidence="1" id="KW-0472">Membrane</keyword>
<organism evidence="2 3">
    <name type="scientific">Natronoflexus pectinivorans</name>
    <dbReference type="NCBI Taxonomy" id="682526"/>
    <lineage>
        <taxon>Bacteria</taxon>
        <taxon>Pseudomonadati</taxon>
        <taxon>Bacteroidota</taxon>
        <taxon>Bacteroidia</taxon>
        <taxon>Marinilabiliales</taxon>
        <taxon>Marinilabiliaceae</taxon>
        <taxon>Natronoflexus</taxon>
    </lineage>
</organism>
<keyword evidence="1" id="KW-1133">Transmembrane helix</keyword>
<keyword evidence="1" id="KW-0812">Transmembrane</keyword>
<reference evidence="2 3" key="1">
    <citation type="submission" date="2019-03" db="EMBL/GenBank/DDBJ databases">
        <title>Genomic Encyclopedia of Type Strains, Phase IV (KMG-IV): sequencing the most valuable type-strain genomes for metagenomic binning, comparative biology and taxonomic classification.</title>
        <authorList>
            <person name="Goeker M."/>
        </authorList>
    </citation>
    <scope>NUCLEOTIDE SEQUENCE [LARGE SCALE GENOMIC DNA]</scope>
    <source>
        <strain evidence="2 3">DSM 24179</strain>
    </source>
</reference>
<comment type="caution">
    <text evidence="2">The sequence shown here is derived from an EMBL/GenBank/DDBJ whole genome shotgun (WGS) entry which is preliminary data.</text>
</comment>
<evidence type="ECO:0008006" key="4">
    <source>
        <dbReference type="Google" id="ProtNLM"/>
    </source>
</evidence>
<dbReference type="EMBL" id="SLWK01000001">
    <property type="protein sequence ID" value="TCO11090.1"/>
    <property type="molecule type" value="Genomic_DNA"/>
</dbReference>
<evidence type="ECO:0000256" key="1">
    <source>
        <dbReference type="SAM" id="Phobius"/>
    </source>
</evidence>
<protein>
    <recommendedName>
        <fullName evidence="4">Transglycosylase</fullName>
    </recommendedName>
</protein>
<name>A0A4R2GPL3_9BACT</name>